<dbReference type="InterPro" id="IPR004094">
    <property type="entry name" value="Antistasin-like"/>
</dbReference>
<keyword evidence="3" id="KW-0732">Signal</keyword>
<dbReference type="InterPro" id="IPR036645">
    <property type="entry name" value="Elafin-like_sf"/>
</dbReference>
<dbReference type="Pfam" id="PF02822">
    <property type="entry name" value="Antistasin"/>
    <property type="match status" value="1"/>
</dbReference>
<evidence type="ECO:0000259" key="4">
    <source>
        <dbReference type="PROSITE" id="PS51252"/>
    </source>
</evidence>
<dbReference type="PROSITE" id="PS51252">
    <property type="entry name" value="ANTISTASIN"/>
    <property type="match status" value="2"/>
</dbReference>
<feature type="signal peptide" evidence="3">
    <location>
        <begin position="1"/>
        <end position="24"/>
    </location>
</feature>
<keyword evidence="2" id="KW-0722">Serine protease inhibitor</keyword>
<reference evidence="5 6" key="1">
    <citation type="submission" date="2024-04" db="EMBL/GenBank/DDBJ databases">
        <authorList>
            <consortium name="Genoscope - CEA"/>
            <person name="William W."/>
        </authorList>
    </citation>
    <scope>NUCLEOTIDE SEQUENCE [LARGE SCALE GENOMIC DNA]</scope>
</reference>
<feature type="chain" id="PRO_5043359925" description="Antistasin-like domain-containing protein" evidence="3">
    <location>
        <begin position="25"/>
        <end position="362"/>
    </location>
</feature>
<sequence length="362" mass="39679">MTTGFPHQIVYVCVAILLCKNCCGSPKTIDPLMTCQTTPLPCVPLSPGASVTHECQADVNCTAGARCCYIGCTRTCVVPEPCDRVVCKSGYSCQSKETPCGKPPCQREASCIPEAQVRCPSPACTTTNCPAGYERVNDTTGCETCQCQPKKVCGPTCQMYCAYGNVIGADGCPICQCNQEPEHPCSKMTCSKTQECRLLKTSCSQAPCKPTAVCVTKTKSYYDNTCGLKDRTTVGYPVLLFDKVTEYNCYLQPCPDGTVCTSLGSGTYRCCWQHTQARISEAPRVGECPEEFMIDPSEPTPRCEIDAECPNQQKCCYHLRMPGMARFYGTCYTTVQQILANAPFYCQRNPILYYVFNYLGLC</sequence>
<organism evidence="5 6">
    <name type="scientific">Lymnaea stagnalis</name>
    <name type="common">Great pond snail</name>
    <name type="synonym">Helix stagnalis</name>
    <dbReference type="NCBI Taxonomy" id="6523"/>
    <lineage>
        <taxon>Eukaryota</taxon>
        <taxon>Metazoa</taxon>
        <taxon>Spiralia</taxon>
        <taxon>Lophotrochozoa</taxon>
        <taxon>Mollusca</taxon>
        <taxon>Gastropoda</taxon>
        <taxon>Heterobranchia</taxon>
        <taxon>Euthyneura</taxon>
        <taxon>Panpulmonata</taxon>
        <taxon>Hygrophila</taxon>
        <taxon>Lymnaeoidea</taxon>
        <taxon>Lymnaeidae</taxon>
        <taxon>Lymnaea</taxon>
    </lineage>
</organism>
<comment type="caution">
    <text evidence="5">The sequence shown here is derived from an EMBL/GenBank/DDBJ whole genome shotgun (WGS) entry which is preliminary data.</text>
</comment>
<dbReference type="Pfam" id="PF00095">
    <property type="entry name" value="WAP"/>
    <property type="match status" value="2"/>
</dbReference>
<evidence type="ECO:0000256" key="1">
    <source>
        <dbReference type="ARBA" id="ARBA00022690"/>
    </source>
</evidence>
<protein>
    <recommendedName>
        <fullName evidence="4">Antistasin-like domain-containing protein</fullName>
    </recommendedName>
</protein>
<feature type="domain" description="Antistasin-like" evidence="4">
    <location>
        <begin position="147"/>
        <end position="177"/>
    </location>
</feature>
<evidence type="ECO:0000256" key="2">
    <source>
        <dbReference type="ARBA" id="ARBA00022900"/>
    </source>
</evidence>
<dbReference type="Gene3D" id="2.10.22.10">
    <property type="entry name" value="Antistasin, domain 1"/>
    <property type="match status" value="1"/>
</dbReference>
<evidence type="ECO:0000313" key="5">
    <source>
        <dbReference type="EMBL" id="CAL1538035.1"/>
    </source>
</evidence>
<keyword evidence="6" id="KW-1185">Reference proteome</keyword>
<name>A0AAV2I074_LYMST</name>
<dbReference type="GO" id="GO:0004867">
    <property type="term" value="F:serine-type endopeptidase inhibitor activity"/>
    <property type="evidence" value="ECO:0007669"/>
    <property type="project" value="UniProtKB-KW"/>
</dbReference>
<evidence type="ECO:0000313" key="6">
    <source>
        <dbReference type="Proteomes" id="UP001497497"/>
    </source>
</evidence>
<feature type="domain" description="Antistasin-like" evidence="4">
    <location>
        <begin position="119"/>
        <end position="147"/>
    </location>
</feature>
<evidence type="ECO:0000256" key="3">
    <source>
        <dbReference type="SAM" id="SignalP"/>
    </source>
</evidence>
<dbReference type="GO" id="GO:0005576">
    <property type="term" value="C:extracellular region"/>
    <property type="evidence" value="ECO:0007669"/>
    <property type="project" value="InterPro"/>
</dbReference>
<dbReference type="Proteomes" id="UP001497497">
    <property type="component" value="Unassembled WGS sequence"/>
</dbReference>
<dbReference type="EMBL" id="CAXITT010000282">
    <property type="protein sequence ID" value="CAL1538035.1"/>
    <property type="molecule type" value="Genomic_DNA"/>
</dbReference>
<keyword evidence="1" id="KW-0646">Protease inhibitor</keyword>
<gene>
    <name evidence="5" type="ORF">GSLYS_00011856001</name>
</gene>
<dbReference type="SUPFAM" id="SSF57256">
    <property type="entry name" value="Elafin-like"/>
    <property type="match status" value="1"/>
</dbReference>
<dbReference type="AlphaFoldDB" id="A0AAV2I074"/>
<proteinExistence type="predicted"/>
<dbReference type="InterPro" id="IPR008197">
    <property type="entry name" value="WAP_dom"/>
</dbReference>
<accession>A0AAV2I074</accession>